<sequence>MAKGGGGGQSGKVDYPDYIKTIHGQFLDHAGVDTPTSSVTDLVNVALAASPFTSAIAYDPELKITNINNEITSFSSFITSLDMASKWDDFADEVNSYLVNKLDNESVIEGEFDAVSDQLRDQLDTVTLPRFRGGMRDINAVMSSSFAIGEAIIEASNQRDLSKFLADLRLKLKIQRDEVVTKVAVELIQMELNKGELKKALLHYTVDGNRIAIVANKEETDTNLAIDEMDAKWDLDMAMYIGNAIASIAGAATVKEGVSGPSSFRTALGGALSGAASGAMIGAKIGAIGGPAGAGIGALLGLAGGFL</sequence>
<name>A0A6M3IMJ7_9ZZZZ</name>
<evidence type="ECO:0000313" key="1">
    <source>
        <dbReference type="EMBL" id="QJA58870.1"/>
    </source>
</evidence>
<proteinExistence type="predicted"/>
<protein>
    <submittedName>
        <fullName evidence="1">Uncharacterized protein</fullName>
    </submittedName>
</protein>
<reference evidence="1" key="1">
    <citation type="submission" date="2020-03" db="EMBL/GenBank/DDBJ databases">
        <title>The deep terrestrial virosphere.</title>
        <authorList>
            <person name="Holmfeldt K."/>
            <person name="Nilsson E."/>
            <person name="Simone D."/>
            <person name="Lopez-Fernandez M."/>
            <person name="Wu X."/>
            <person name="de Brujin I."/>
            <person name="Lundin D."/>
            <person name="Andersson A."/>
            <person name="Bertilsson S."/>
            <person name="Dopson M."/>
        </authorList>
    </citation>
    <scope>NUCLEOTIDE SEQUENCE</scope>
    <source>
        <strain evidence="1">MM415B01395</strain>
    </source>
</reference>
<accession>A0A6M3IMJ7</accession>
<dbReference type="AlphaFoldDB" id="A0A6M3IMJ7"/>
<dbReference type="EMBL" id="MT141343">
    <property type="protein sequence ID" value="QJA58870.1"/>
    <property type="molecule type" value="Genomic_DNA"/>
</dbReference>
<gene>
    <name evidence="1" type="ORF">MM415B01395_0013</name>
</gene>
<organism evidence="1">
    <name type="scientific">viral metagenome</name>
    <dbReference type="NCBI Taxonomy" id="1070528"/>
    <lineage>
        <taxon>unclassified sequences</taxon>
        <taxon>metagenomes</taxon>
        <taxon>organismal metagenomes</taxon>
    </lineage>
</organism>